<keyword evidence="6" id="KW-0050">Antiport</keyword>
<name>A0A844FJC5_9FIRM</name>
<evidence type="ECO:0000256" key="4">
    <source>
        <dbReference type="ARBA" id="ARBA00020268"/>
    </source>
</evidence>
<dbReference type="CDD" id="cd13137">
    <property type="entry name" value="MATE_NorM_like"/>
    <property type="match status" value="1"/>
</dbReference>
<feature type="transmembrane region" description="Helical" evidence="13">
    <location>
        <begin position="374"/>
        <end position="395"/>
    </location>
</feature>
<dbReference type="AlphaFoldDB" id="A0A844FJC5"/>
<keyword evidence="9 13" id="KW-1133">Transmembrane helix</keyword>
<evidence type="ECO:0000256" key="2">
    <source>
        <dbReference type="ARBA" id="ARBA00004651"/>
    </source>
</evidence>
<comment type="subcellular location">
    <subcellularLocation>
        <location evidence="2">Cell membrane</location>
        <topology evidence="2">Multi-pass membrane protein</topology>
    </subcellularLocation>
</comment>
<feature type="transmembrane region" description="Helical" evidence="13">
    <location>
        <begin position="206"/>
        <end position="232"/>
    </location>
</feature>
<feature type="transmembrane region" description="Helical" evidence="13">
    <location>
        <begin position="407"/>
        <end position="428"/>
    </location>
</feature>
<dbReference type="GO" id="GO:0015297">
    <property type="term" value="F:antiporter activity"/>
    <property type="evidence" value="ECO:0007669"/>
    <property type="project" value="UniProtKB-KW"/>
</dbReference>
<dbReference type="GO" id="GO:0006811">
    <property type="term" value="P:monoatomic ion transport"/>
    <property type="evidence" value="ECO:0007669"/>
    <property type="project" value="UniProtKB-KW"/>
</dbReference>
<sequence>MGIFVMTMKTKDYLRDTFRIAVPSIIEHIANVVVGFADTMMVATLGTVATAAVGINATVTWFLMAFSTLFAVGTTVQVAQSIGANNHKRAKRAAINGLSGGFILFTIIFILIFFLSPHIPKWLGAESEILQDAVSYLRIWTIAIIPMFLGRTASSILRGIGNTKMPMAVAFFINILNIIGNFFLIYNTRVVTIPIIGTEFTIWGANLGVTGAAIATSLSNALGGIIMLYLLFNGSQIIRLNLKDLFKFEKILLKHIFKTGAPATGQDLITETGQVLYQKMVASLGTIQVAAHHLATTAESLSYMPATGFSVAATTLIGQALGAGKKKDAENFGRICFILSIFAGLFSGIMLYVFPKQLMYLFSKDLAVINEGVGALRIIAFVQPLFNATIVLTGVLRGAGDTKIPLYAALGGMWFVRLISAYIFINVLNWGLKGAWLGMLLDLSIRFIIVFYRYIKKDWLNAKIIVDD</sequence>
<feature type="transmembrane region" description="Helical" evidence="13">
    <location>
        <begin position="135"/>
        <end position="153"/>
    </location>
</feature>
<dbReference type="NCBIfam" id="TIGR00797">
    <property type="entry name" value="matE"/>
    <property type="match status" value="1"/>
</dbReference>
<comment type="caution">
    <text evidence="14">The sequence shown here is derived from an EMBL/GenBank/DDBJ whole genome shotgun (WGS) entry which is preliminary data.</text>
</comment>
<feature type="transmembrane region" description="Helical" evidence="13">
    <location>
        <begin position="335"/>
        <end position="354"/>
    </location>
</feature>
<dbReference type="InterPro" id="IPR050222">
    <property type="entry name" value="MATE_MdtK"/>
</dbReference>
<feature type="transmembrane region" description="Helical" evidence="13">
    <location>
        <begin position="49"/>
        <end position="72"/>
    </location>
</feature>
<dbReference type="OrthoDB" id="9780160at2"/>
<comment type="function">
    <text evidence="1">Multidrug efflux pump.</text>
</comment>
<dbReference type="Proteomes" id="UP000462760">
    <property type="component" value="Unassembled WGS sequence"/>
</dbReference>
<proteinExistence type="inferred from homology"/>
<dbReference type="PANTHER" id="PTHR43298">
    <property type="entry name" value="MULTIDRUG RESISTANCE PROTEIN NORM-RELATED"/>
    <property type="match status" value="1"/>
</dbReference>
<feature type="transmembrane region" description="Helical" evidence="13">
    <location>
        <begin position="93"/>
        <end position="115"/>
    </location>
</feature>
<feature type="transmembrane region" description="Helical" evidence="13">
    <location>
        <begin position="434"/>
        <end position="455"/>
    </location>
</feature>
<evidence type="ECO:0000256" key="3">
    <source>
        <dbReference type="ARBA" id="ARBA00010199"/>
    </source>
</evidence>
<keyword evidence="7" id="KW-1003">Cell membrane</keyword>
<evidence type="ECO:0000313" key="14">
    <source>
        <dbReference type="EMBL" id="MSS44016.1"/>
    </source>
</evidence>
<protein>
    <recommendedName>
        <fullName evidence="4">Probable multidrug resistance protein NorM</fullName>
    </recommendedName>
    <alternativeName>
        <fullName evidence="12">Multidrug-efflux transporter</fullName>
    </alternativeName>
</protein>
<evidence type="ECO:0000256" key="8">
    <source>
        <dbReference type="ARBA" id="ARBA00022692"/>
    </source>
</evidence>
<keyword evidence="5" id="KW-0813">Transport</keyword>
<keyword evidence="10" id="KW-0406">Ion transport</keyword>
<dbReference type="InterPro" id="IPR048279">
    <property type="entry name" value="MdtK-like"/>
</dbReference>
<evidence type="ECO:0000256" key="12">
    <source>
        <dbReference type="ARBA" id="ARBA00031636"/>
    </source>
</evidence>
<accession>A0A844FJC5</accession>
<feature type="transmembrane region" description="Helical" evidence="13">
    <location>
        <begin position="20"/>
        <end position="37"/>
    </location>
</feature>
<evidence type="ECO:0000256" key="1">
    <source>
        <dbReference type="ARBA" id="ARBA00003408"/>
    </source>
</evidence>
<dbReference type="GO" id="GO:0005886">
    <property type="term" value="C:plasma membrane"/>
    <property type="evidence" value="ECO:0007669"/>
    <property type="project" value="UniProtKB-SubCell"/>
</dbReference>
<evidence type="ECO:0000313" key="15">
    <source>
        <dbReference type="Proteomes" id="UP000462760"/>
    </source>
</evidence>
<evidence type="ECO:0000256" key="6">
    <source>
        <dbReference type="ARBA" id="ARBA00022449"/>
    </source>
</evidence>
<dbReference type="PIRSF" id="PIRSF006603">
    <property type="entry name" value="DinF"/>
    <property type="match status" value="1"/>
</dbReference>
<feature type="transmembrane region" description="Helical" evidence="13">
    <location>
        <begin position="165"/>
        <end position="186"/>
    </location>
</feature>
<evidence type="ECO:0000256" key="5">
    <source>
        <dbReference type="ARBA" id="ARBA00022448"/>
    </source>
</evidence>
<keyword evidence="11 13" id="KW-0472">Membrane</keyword>
<evidence type="ECO:0000256" key="9">
    <source>
        <dbReference type="ARBA" id="ARBA00022989"/>
    </source>
</evidence>
<gene>
    <name evidence="14" type="ORF">FYJ27_09800</name>
</gene>
<evidence type="ECO:0000256" key="13">
    <source>
        <dbReference type="SAM" id="Phobius"/>
    </source>
</evidence>
<evidence type="ECO:0000256" key="11">
    <source>
        <dbReference type="ARBA" id="ARBA00023136"/>
    </source>
</evidence>
<keyword evidence="8 13" id="KW-0812">Transmembrane</keyword>
<organism evidence="14 15">
    <name type="scientific">Anaerosalibacter bizertensis</name>
    <dbReference type="NCBI Taxonomy" id="932217"/>
    <lineage>
        <taxon>Bacteria</taxon>
        <taxon>Bacillati</taxon>
        <taxon>Bacillota</taxon>
        <taxon>Tissierellia</taxon>
        <taxon>Tissierellales</taxon>
        <taxon>Sporanaerobacteraceae</taxon>
        <taxon>Anaerosalibacter</taxon>
    </lineage>
</organism>
<reference evidence="14 15" key="1">
    <citation type="submission" date="2019-08" db="EMBL/GenBank/DDBJ databases">
        <title>In-depth cultivation of the pig gut microbiome towards novel bacterial diversity and tailored functional studies.</title>
        <authorList>
            <person name="Wylensek D."/>
            <person name="Hitch T.C.A."/>
            <person name="Clavel T."/>
        </authorList>
    </citation>
    <scope>NUCLEOTIDE SEQUENCE [LARGE SCALE GENOMIC DNA]</scope>
    <source>
        <strain evidence="14 15">Med78-601-WT-4W-RMD-3</strain>
    </source>
</reference>
<evidence type="ECO:0000256" key="7">
    <source>
        <dbReference type="ARBA" id="ARBA00022475"/>
    </source>
</evidence>
<dbReference type="GO" id="GO:0042910">
    <property type="term" value="F:xenobiotic transmembrane transporter activity"/>
    <property type="evidence" value="ECO:0007669"/>
    <property type="project" value="InterPro"/>
</dbReference>
<comment type="similarity">
    <text evidence="3">Belongs to the multi antimicrobial extrusion (MATE) (TC 2.A.66.1) family.</text>
</comment>
<dbReference type="InterPro" id="IPR002528">
    <property type="entry name" value="MATE_fam"/>
</dbReference>
<evidence type="ECO:0000256" key="10">
    <source>
        <dbReference type="ARBA" id="ARBA00023065"/>
    </source>
</evidence>
<dbReference type="Pfam" id="PF01554">
    <property type="entry name" value="MatE"/>
    <property type="match status" value="2"/>
</dbReference>
<dbReference type="EMBL" id="VULR01000014">
    <property type="protein sequence ID" value="MSS44016.1"/>
    <property type="molecule type" value="Genomic_DNA"/>
</dbReference>
<dbReference type="PANTHER" id="PTHR43298:SF2">
    <property type="entry name" value="FMN_FAD EXPORTER YEEO-RELATED"/>
    <property type="match status" value="1"/>
</dbReference>